<feature type="region of interest" description="Disordered" evidence="1">
    <location>
        <begin position="1"/>
        <end position="86"/>
    </location>
</feature>
<protein>
    <submittedName>
        <fullName evidence="2">Uncharacterized protein</fullName>
    </submittedName>
</protein>
<evidence type="ECO:0000256" key="1">
    <source>
        <dbReference type="SAM" id="MobiDB-lite"/>
    </source>
</evidence>
<sequence>MAGRARAPRLGARSGRPSRQLSHMGFTGRRAGGAVEGGRERERELGRERFISRIPSLEAAAVSPSSPPTSRSPSPQRRRSLRAKSVLGVERGEAGFSLSLKLNPNTDA</sequence>
<proteinExistence type="predicted"/>
<keyword evidence="3" id="KW-1185">Reference proteome</keyword>
<name>A0A4Z2EJS9_9TELE</name>
<accession>A0A4Z2EJS9</accession>
<dbReference type="EMBL" id="SRLO01006098">
    <property type="protein sequence ID" value="TNN29073.1"/>
    <property type="molecule type" value="Genomic_DNA"/>
</dbReference>
<comment type="caution">
    <text evidence="2">The sequence shown here is derived from an EMBL/GenBank/DDBJ whole genome shotgun (WGS) entry which is preliminary data.</text>
</comment>
<gene>
    <name evidence="2" type="ORF">EYF80_060779</name>
</gene>
<evidence type="ECO:0000313" key="2">
    <source>
        <dbReference type="EMBL" id="TNN29073.1"/>
    </source>
</evidence>
<dbReference type="Proteomes" id="UP000314294">
    <property type="component" value="Unassembled WGS sequence"/>
</dbReference>
<evidence type="ECO:0000313" key="3">
    <source>
        <dbReference type="Proteomes" id="UP000314294"/>
    </source>
</evidence>
<organism evidence="2 3">
    <name type="scientific">Liparis tanakae</name>
    <name type="common">Tanaka's snailfish</name>
    <dbReference type="NCBI Taxonomy" id="230148"/>
    <lineage>
        <taxon>Eukaryota</taxon>
        <taxon>Metazoa</taxon>
        <taxon>Chordata</taxon>
        <taxon>Craniata</taxon>
        <taxon>Vertebrata</taxon>
        <taxon>Euteleostomi</taxon>
        <taxon>Actinopterygii</taxon>
        <taxon>Neopterygii</taxon>
        <taxon>Teleostei</taxon>
        <taxon>Neoteleostei</taxon>
        <taxon>Acanthomorphata</taxon>
        <taxon>Eupercaria</taxon>
        <taxon>Perciformes</taxon>
        <taxon>Cottioidei</taxon>
        <taxon>Cottales</taxon>
        <taxon>Liparidae</taxon>
        <taxon>Liparis</taxon>
    </lineage>
</organism>
<feature type="compositionally biased region" description="Low complexity" evidence="1">
    <location>
        <begin position="1"/>
        <end position="15"/>
    </location>
</feature>
<dbReference type="AlphaFoldDB" id="A0A4Z2EJS9"/>
<feature type="compositionally biased region" description="Basic and acidic residues" evidence="1">
    <location>
        <begin position="37"/>
        <end position="51"/>
    </location>
</feature>
<reference evidence="2 3" key="1">
    <citation type="submission" date="2019-03" db="EMBL/GenBank/DDBJ databases">
        <title>First draft genome of Liparis tanakae, snailfish: a comprehensive survey of snailfish specific genes.</title>
        <authorList>
            <person name="Kim W."/>
            <person name="Song I."/>
            <person name="Jeong J.-H."/>
            <person name="Kim D."/>
            <person name="Kim S."/>
            <person name="Ryu S."/>
            <person name="Song J.Y."/>
            <person name="Lee S.K."/>
        </authorList>
    </citation>
    <scope>NUCLEOTIDE SEQUENCE [LARGE SCALE GENOMIC DNA]</scope>
    <source>
        <tissue evidence="2">Muscle</tissue>
    </source>
</reference>